<evidence type="ECO:0000313" key="2">
    <source>
        <dbReference type="Proteomes" id="UP000727993"/>
    </source>
</evidence>
<gene>
    <name evidence="1" type="ORF">IPN02_11795</name>
</gene>
<dbReference type="Proteomes" id="UP000727993">
    <property type="component" value="Unassembled WGS sequence"/>
</dbReference>
<sequence>MTTDTMTGTLRWIPAEENGPTMPFDQQHISAFAYVGDRRNDESAIVVRGLDKDSTESSVEAEWVDSYPALSTRTGDVITLIGAQRPIATIAVTSIGETTASDASV</sequence>
<dbReference type="AlphaFoldDB" id="A0A936NCL1"/>
<evidence type="ECO:0000313" key="1">
    <source>
        <dbReference type="EMBL" id="MBK9297490.1"/>
    </source>
</evidence>
<comment type="caution">
    <text evidence="1">The sequence shown here is derived from an EMBL/GenBank/DDBJ whole genome shotgun (WGS) entry which is preliminary data.</text>
</comment>
<reference evidence="1 2" key="1">
    <citation type="submission" date="2020-10" db="EMBL/GenBank/DDBJ databases">
        <title>Connecting structure to function with the recovery of over 1000 high-quality activated sludge metagenome-assembled genomes encoding full-length rRNA genes using long-read sequencing.</title>
        <authorList>
            <person name="Singleton C.M."/>
            <person name="Petriglieri F."/>
            <person name="Kristensen J.M."/>
            <person name="Kirkegaard R.H."/>
            <person name="Michaelsen T.Y."/>
            <person name="Andersen M.H."/>
            <person name="Karst S.M."/>
            <person name="Dueholm M.S."/>
            <person name="Nielsen P.H."/>
            <person name="Albertsen M."/>
        </authorList>
    </citation>
    <scope>NUCLEOTIDE SEQUENCE [LARGE SCALE GENOMIC DNA]</scope>
    <source>
        <strain evidence="1">Lyne_18-Q3-R50-59_MAXAC.006</strain>
    </source>
</reference>
<name>A0A936NCL1_9ACTN</name>
<organism evidence="1 2">
    <name type="scientific">Candidatus Neomicrothrix subdominans</name>
    <dbReference type="NCBI Taxonomy" id="2954438"/>
    <lineage>
        <taxon>Bacteria</taxon>
        <taxon>Bacillati</taxon>
        <taxon>Actinomycetota</taxon>
        <taxon>Acidimicrobiia</taxon>
        <taxon>Acidimicrobiales</taxon>
        <taxon>Microthrixaceae</taxon>
        <taxon>Candidatus Neomicrothrix</taxon>
    </lineage>
</organism>
<proteinExistence type="predicted"/>
<protein>
    <submittedName>
        <fullName evidence="1">Uncharacterized protein</fullName>
    </submittedName>
</protein>
<accession>A0A936NCL1</accession>
<dbReference type="EMBL" id="JADJZA010000007">
    <property type="protein sequence ID" value="MBK9297490.1"/>
    <property type="molecule type" value="Genomic_DNA"/>
</dbReference>